<dbReference type="GO" id="GO:0007018">
    <property type="term" value="P:microtubule-based movement"/>
    <property type="evidence" value="ECO:0007669"/>
    <property type="project" value="InterPro"/>
</dbReference>
<evidence type="ECO:0000313" key="3">
    <source>
        <dbReference type="EMBL" id="KAA6360046.1"/>
    </source>
</evidence>
<feature type="domain" description="Dynein heavy chain AAA module D4" evidence="2">
    <location>
        <begin position="1"/>
        <end position="145"/>
    </location>
</feature>
<comment type="caution">
    <text evidence="3">The sequence shown here is derived from an EMBL/GenBank/DDBJ whole genome shotgun (WGS) entry which is preliminary data.</text>
</comment>
<dbReference type="SUPFAM" id="SSF52540">
    <property type="entry name" value="P-loop containing nucleoside triphosphate hydrolases"/>
    <property type="match status" value="1"/>
</dbReference>
<dbReference type="InterPro" id="IPR027417">
    <property type="entry name" value="P-loop_NTPase"/>
</dbReference>
<dbReference type="Proteomes" id="UP000324800">
    <property type="component" value="Unassembled WGS sequence"/>
</dbReference>
<dbReference type="GO" id="GO:0030286">
    <property type="term" value="C:dynein complex"/>
    <property type="evidence" value="ECO:0007669"/>
    <property type="project" value="InterPro"/>
</dbReference>
<dbReference type="GO" id="GO:0051959">
    <property type="term" value="F:dynein light intermediate chain binding"/>
    <property type="evidence" value="ECO:0007669"/>
    <property type="project" value="InterPro"/>
</dbReference>
<dbReference type="InterPro" id="IPR024317">
    <property type="entry name" value="Dynein_heavy_chain_D4_dom"/>
</dbReference>
<accession>A0A5J4TND4</accession>
<dbReference type="AlphaFoldDB" id="A0A5J4TND4"/>
<organism evidence="3 4">
    <name type="scientific">Streblomastix strix</name>
    <dbReference type="NCBI Taxonomy" id="222440"/>
    <lineage>
        <taxon>Eukaryota</taxon>
        <taxon>Metamonada</taxon>
        <taxon>Preaxostyla</taxon>
        <taxon>Oxymonadida</taxon>
        <taxon>Streblomastigidae</taxon>
        <taxon>Streblomastix</taxon>
    </lineage>
</organism>
<reference evidence="3 4" key="1">
    <citation type="submission" date="2019-03" db="EMBL/GenBank/DDBJ databases">
        <title>Single cell metagenomics reveals metabolic interactions within the superorganism composed of flagellate Streblomastix strix and complex community of Bacteroidetes bacteria on its surface.</title>
        <authorList>
            <person name="Treitli S.C."/>
            <person name="Kolisko M."/>
            <person name="Husnik F."/>
            <person name="Keeling P."/>
            <person name="Hampl V."/>
        </authorList>
    </citation>
    <scope>NUCLEOTIDE SEQUENCE [LARGE SCALE GENOMIC DNA]</scope>
    <source>
        <strain evidence="3">ST1C</strain>
    </source>
</reference>
<feature type="non-terminal residue" evidence="3">
    <location>
        <position position="395"/>
    </location>
</feature>
<dbReference type="Pfam" id="PF12780">
    <property type="entry name" value="AAA_8"/>
    <property type="match status" value="2"/>
</dbReference>
<evidence type="ECO:0000259" key="2">
    <source>
        <dbReference type="Pfam" id="PF12780"/>
    </source>
</evidence>
<evidence type="ECO:0000256" key="1">
    <source>
        <dbReference type="SAM" id="Coils"/>
    </source>
</evidence>
<dbReference type="Gene3D" id="1.20.920.20">
    <property type="match status" value="2"/>
</dbReference>
<dbReference type="PANTHER" id="PTHR22878:SF68">
    <property type="entry name" value="DYNEIN HEAVY CHAIN 6, AXONEMAL-LIKE"/>
    <property type="match status" value="1"/>
</dbReference>
<protein>
    <submittedName>
        <fullName evidence="3">Putative dynein heavy chain</fullName>
    </submittedName>
</protein>
<feature type="coiled-coil region" evidence="1">
    <location>
        <begin position="280"/>
        <end position="311"/>
    </location>
</feature>
<dbReference type="InterPro" id="IPR026983">
    <property type="entry name" value="DHC"/>
</dbReference>
<name>A0A5J4TND4_9EUKA</name>
<dbReference type="PANTHER" id="PTHR22878">
    <property type="entry name" value="DYNEIN HEAVY CHAIN 6, AXONEMAL-LIKE-RELATED"/>
    <property type="match status" value="1"/>
</dbReference>
<evidence type="ECO:0000313" key="4">
    <source>
        <dbReference type="Proteomes" id="UP000324800"/>
    </source>
</evidence>
<sequence>MPRGNVLIVGLSGSGRQSLIRLAAHICGYRFETVEVTKSYGQQEFREDLKKSLRMAGQKVTQWVLYINDNLIINESFFEDLNNLLNVGDIPNIWQSYEIDELVDNVGPLAKETRKPLGRDDVIAHFTSVVRSNLHVVLYMSSSGSFIGCIEYNIKMGSGKKYQDSMTEVCVHMHLSVEQASARFLSEMKRHNYTIQTSYLELLNSYEGILKEMDQSIAARHSKLSNGLQTLIRTNNEVQVMQGQLIATQPRLEQSQKDTLAITEELSAQQYEVEAKQEIVRAEEAEVSQSADEAEELVQEAQNDLDNALPKYSAAIKADQSPDKYDISEVQSFARPPELVMFVLQTVNSLDEKMKSKLKANFMNNPKFQLEVVESVSKAAKSLCQWVRVLYDYSE</sequence>
<dbReference type="GO" id="GO:0045505">
    <property type="term" value="F:dynein intermediate chain binding"/>
    <property type="evidence" value="ECO:0007669"/>
    <property type="project" value="InterPro"/>
</dbReference>
<keyword evidence="1" id="KW-0175">Coiled coil</keyword>
<dbReference type="Gene3D" id="3.40.50.300">
    <property type="entry name" value="P-loop containing nucleotide triphosphate hydrolases"/>
    <property type="match status" value="1"/>
</dbReference>
<proteinExistence type="predicted"/>
<feature type="domain" description="Dynein heavy chain AAA module D4" evidence="2">
    <location>
        <begin position="160"/>
        <end position="207"/>
    </location>
</feature>
<dbReference type="EMBL" id="SNRW01027505">
    <property type="protein sequence ID" value="KAA6360046.1"/>
    <property type="molecule type" value="Genomic_DNA"/>
</dbReference>
<gene>
    <name evidence="3" type="ORF">EZS28_044427</name>
</gene>